<feature type="domain" description="PEGA" evidence="3">
    <location>
        <begin position="681"/>
        <end position="742"/>
    </location>
</feature>
<keyword evidence="2" id="KW-1133">Transmembrane helix</keyword>
<evidence type="ECO:0000313" key="5">
    <source>
        <dbReference type="EMBL" id="MBI5169538.1"/>
    </source>
</evidence>
<dbReference type="Pfam" id="PF19993">
    <property type="entry name" value="DO-GTPase2"/>
    <property type="match status" value="1"/>
</dbReference>
<feature type="compositionally biased region" description="Gly residues" evidence="1">
    <location>
        <begin position="816"/>
        <end position="825"/>
    </location>
</feature>
<keyword evidence="2" id="KW-0472">Membrane</keyword>
<reference evidence="5" key="1">
    <citation type="submission" date="2020-07" db="EMBL/GenBank/DDBJ databases">
        <title>Huge and variable diversity of episymbiotic CPR bacteria and DPANN archaea in groundwater ecosystems.</title>
        <authorList>
            <person name="He C.Y."/>
            <person name="Keren R."/>
            <person name="Whittaker M."/>
            <person name="Farag I.F."/>
            <person name="Doudna J."/>
            <person name="Cate J.H.D."/>
            <person name="Banfield J.F."/>
        </authorList>
    </citation>
    <scope>NUCLEOTIDE SEQUENCE</scope>
    <source>
        <strain evidence="5">NC_groundwater_1813_Pr3_B-0.1um_71_17</strain>
    </source>
</reference>
<feature type="transmembrane region" description="Helical" evidence="2">
    <location>
        <begin position="6"/>
        <end position="22"/>
    </location>
</feature>
<dbReference type="Pfam" id="PF08308">
    <property type="entry name" value="PEGA"/>
    <property type="match status" value="1"/>
</dbReference>
<feature type="transmembrane region" description="Helical" evidence="2">
    <location>
        <begin position="113"/>
        <end position="137"/>
    </location>
</feature>
<feature type="compositionally biased region" description="Low complexity" evidence="1">
    <location>
        <begin position="777"/>
        <end position="792"/>
    </location>
</feature>
<organism evidence="5 6">
    <name type="scientific">Eiseniibacteriota bacterium</name>
    <dbReference type="NCBI Taxonomy" id="2212470"/>
    <lineage>
        <taxon>Bacteria</taxon>
        <taxon>Candidatus Eiseniibacteriota</taxon>
    </lineage>
</organism>
<dbReference type="SUPFAM" id="SSF52540">
    <property type="entry name" value="P-loop containing nucleoside triphosphate hydrolases"/>
    <property type="match status" value="1"/>
</dbReference>
<accession>A0A933SFR0</accession>
<feature type="region of interest" description="Disordered" evidence="1">
    <location>
        <begin position="769"/>
        <end position="828"/>
    </location>
</feature>
<feature type="transmembrane region" description="Helical" evidence="2">
    <location>
        <begin position="29"/>
        <end position="53"/>
    </location>
</feature>
<evidence type="ECO:0000259" key="4">
    <source>
        <dbReference type="Pfam" id="PF19993"/>
    </source>
</evidence>
<evidence type="ECO:0000259" key="3">
    <source>
        <dbReference type="Pfam" id="PF08308"/>
    </source>
</evidence>
<evidence type="ECO:0000313" key="6">
    <source>
        <dbReference type="Proteomes" id="UP000696931"/>
    </source>
</evidence>
<dbReference type="InterPro" id="IPR013229">
    <property type="entry name" value="PEGA"/>
</dbReference>
<feature type="compositionally biased region" description="Low complexity" evidence="1">
    <location>
        <begin position="799"/>
        <end position="815"/>
    </location>
</feature>
<dbReference type="InterPro" id="IPR027417">
    <property type="entry name" value="P-loop_NTPase"/>
</dbReference>
<dbReference type="InterPro" id="IPR045528">
    <property type="entry name" value="DO-GTPase2"/>
</dbReference>
<dbReference type="AlphaFoldDB" id="A0A933SFR0"/>
<keyword evidence="2" id="KW-0812">Transmembrane</keyword>
<comment type="caution">
    <text evidence="5">The sequence shown here is derived from an EMBL/GenBank/DDBJ whole genome shotgun (WGS) entry which is preliminary data.</text>
</comment>
<feature type="domain" description="Double-GTPase 2" evidence="4">
    <location>
        <begin position="260"/>
        <end position="452"/>
    </location>
</feature>
<protein>
    <submittedName>
        <fullName evidence="5">PEGA domain-containing protein</fullName>
    </submittedName>
</protein>
<gene>
    <name evidence="5" type="ORF">HZA61_08630</name>
</gene>
<evidence type="ECO:0000256" key="1">
    <source>
        <dbReference type="SAM" id="MobiDB-lite"/>
    </source>
</evidence>
<dbReference type="EMBL" id="JACRIW010000058">
    <property type="protein sequence ID" value="MBI5169538.1"/>
    <property type="molecule type" value="Genomic_DNA"/>
</dbReference>
<evidence type="ECO:0000256" key="2">
    <source>
        <dbReference type="SAM" id="Phobius"/>
    </source>
</evidence>
<proteinExistence type="predicted"/>
<feature type="transmembrane region" description="Helical" evidence="2">
    <location>
        <begin position="143"/>
        <end position="166"/>
    </location>
</feature>
<sequence>MAQVVIGIIIIVLYVMAIMWFFKHALPVLLQIGCIVVAAATLFSYLKAIWYVLGPEQPVVDVPVGKEPAYRQYFFRKAFLDYREIVIHSVALDTIMVRWLIKTGTQLFTNPAFLLTWPLGVTFALVAGTCVIVGAIFHVVLGIVHLTIVLAIAALVLATGLFFWALESVFVLVSGIFVACPHAGCYKRIALPVYLCPKCGAQHRKLKPGRYGTFRRRCICGNKLPTLFLFGRNQLPSQCPHASCGRPLTSATGVTKSVYLPIAGGPSAGKTSFLMACVSEIQGLAASRRLSIGFPEDKDKLFFESCRKAFETGSLVFKTTQLAPDAFVVELRNSLDGSRLVHAYDAAGELFESSDSLHGHEYYSYINGIVFVIDPLSLEQLRSELRAGGDPASSRSMPSSEAPQFVYDRMVQQLRSHLGVRGQISTLPIAVVVTKTDVLGIAGRIEGETSSGAQKGRHTGSSGAVRAWLVASGEGNLVRGVENDFRHVRYFHCSALGRAPSTDTARFEPRGVLGPLGWLLGRNHFHGLPGGPGLGFPGQLARVLRRVSAPVAAAAMVAAMVASGFGMWSLAASRLGVVEAWAPPGQSFQLTDSQSRPIWNTGSTGVWDLHWLWLTRPFEAAYQQARSANQSHLWMILSPGRYRLSVHNGPYVTTDMREFDVQAGRVASVDMRVALARAVWRIRSVPRARVLIDGNELGMTPLEVREVPYGTHTLSLLLRGRVPLRLNINVEDSGLHEYSYRLTRGRWEDEPGWAVRQAVVPGTLLATPLTDRPASRTTTAPAGVAPVGVAPVSDGGGTTEAASGTESPGEATTVAEGGGEVGSDGTGAPHVVRARITNVDDIGALYVNGLEVLRTAWGQGPGGKPLGHEPGRTDWIDITEHCRPGVNEVRLWVFNVAGCCGVSSTFDVQVDGVGVVHEAFTVESSTGGVKFDQRRSFEFPGN</sequence>
<dbReference type="Proteomes" id="UP000696931">
    <property type="component" value="Unassembled WGS sequence"/>
</dbReference>
<name>A0A933SFR0_UNCEI</name>